<feature type="binding site" evidence="2">
    <location>
        <position position="75"/>
    </location>
    <ligand>
        <name>Fe cation</name>
        <dbReference type="ChEBI" id="CHEBI:24875"/>
    </ligand>
</feature>
<evidence type="ECO:0000313" key="7">
    <source>
        <dbReference type="Proteomes" id="UP000199125"/>
    </source>
</evidence>
<accession>A0A1H6M1U3</accession>
<evidence type="ECO:0000256" key="1">
    <source>
        <dbReference type="ARBA" id="ARBA00008416"/>
    </source>
</evidence>
<evidence type="ECO:0000256" key="2">
    <source>
        <dbReference type="PIRSR" id="PIRSR006232-1"/>
    </source>
</evidence>
<organism evidence="6 7">
    <name type="scientific">Paracoccus alkenifer</name>
    <dbReference type="NCBI Taxonomy" id="65735"/>
    <lineage>
        <taxon>Bacteria</taxon>
        <taxon>Pseudomonadati</taxon>
        <taxon>Pseudomonadota</taxon>
        <taxon>Alphaproteobacteria</taxon>
        <taxon>Rhodobacterales</taxon>
        <taxon>Paracoccaceae</taxon>
        <taxon>Paracoccus</taxon>
    </lineage>
</organism>
<keyword evidence="2" id="KW-0408">Iron</keyword>
<evidence type="ECO:0000259" key="5">
    <source>
        <dbReference type="Pfam" id="PF05726"/>
    </source>
</evidence>
<sequence length="315" mass="34181">MSWMPDLEPACPDAGALDDIELLIVPRARDIGGFEVRRALPAPKRQMVGPFIFFDQMGPAEFIHGGGIDVRPHPHIGLATLTYLFRGAFQHRDSLGSDQMIHPGAVNWMVAGNGVTHSERTDAATRAAPHTLFGIQTWVALPEAQEDAPGSFEHHGADALPVLEAEGKQLRLIAGRGWGARAPVTVHSDLFYADAVLAPGARLPLPRDHEDRGLYVTEGSVLIAGDEFPAGRMMVFRPGDEITVTAGEQGARFVALGGETLNGPRYIMWNFVASSRERLEAAREAWKAGDFEHGRFRLPPGDDAEFVPYPGGPGR</sequence>
<dbReference type="OrthoDB" id="9780903at2"/>
<dbReference type="PANTHER" id="PTHR13903">
    <property type="entry name" value="PIRIN-RELATED"/>
    <property type="match status" value="1"/>
</dbReference>
<dbReference type="InterPro" id="IPR014710">
    <property type="entry name" value="RmlC-like_jellyroll"/>
</dbReference>
<reference evidence="7" key="1">
    <citation type="submission" date="2016-10" db="EMBL/GenBank/DDBJ databases">
        <authorList>
            <person name="Varghese N."/>
            <person name="Submissions S."/>
        </authorList>
    </citation>
    <scope>NUCLEOTIDE SEQUENCE [LARGE SCALE GENOMIC DNA]</scope>
    <source>
        <strain evidence="7">DSM 11593</strain>
    </source>
</reference>
<feature type="binding site" evidence="2">
    <location>
        <position position="119"/>
    </location>
    <ligand>
        <name>Fe cation</name>
        <dbReference type="ChEBI" id="CHEBI:24875"/>
    </ligand>
</feature>
<dbReference type="CDD" id="cd02909">
    <property type="entry name" value="cupin_pirin_N"/>
    <property type="match status" value="1"/>
</dbReference>
<dbReference type="InterPro" id="IPR008778">
    <property type="entry name" value="Pirin_C_dom"/>
</dbReference>
<evidence type="ECO:0000259" key="4">
    <source>
        <dbReference type="Pfam" id="PF02678"/>
    </source>
</evidence>
<dbReference type="EMBL" id="FNXG01000002">
    <property type="protein sequence ID" value="SEH91340.1"/>
    <property type="molecule type" value="Genomic_DNA"/>
</dbReference>
<proteinExistence type="inferred from homology"/>
<evidence type="ECO:0008006" key="8">
    <source>
        <dbReference type="Google" id="ProtNLM"/>
    </source>
</evidence>
<comment type="cofactor">
    <cofactor evidence="2">
        <name>Fe cation</name>
        <dbReference type="ChEBI" id="CHEBI:24875"/>
    </cofactor>
    <text evidence="2">Binds 1 Fe cation per subunit.</text>
</comment>
<evidence type="ECO:0000256" key="3">
    <source>
        <dbReference type="RuleBase" id="RU003457"/>
    </source>
</evidence>
<dbReference type="InterPro" id="IPR012093">
    <property type="entry name" value="Pirin"/>
</dbReference>
<dbReference type="Pfam" id="PF05726">
    <property type="entry name" value="Pirin_C"/>
    <property type="match status" value="1"/>
</dbReference>
<dbReference type="PANTHER" id="PTHR13903:SF8">
    <property type="entry name" value="PIRIN"/>
    <property type="match status" value="1"/>
</dbReference>
<dbReference type="RefSeq" id="WP_090847404.1">
    <property type="nucleotide sequence ID" value="NZ_FNXG01000002.1"/>
</dbReference>
<dbReference type="CDD" id="cd02247">
    <property type="entry name" value="cupin_pirin_C"/>
    <property type="match status" value="1"/>
</dbReference>
<dbReference type="Gene3D" id="2.60.120.10">
    <property type="entry name" value="Jelly Rolls"/>
    <property type="match status" value="2"/>
</dbReference>
<keyword evidence="7" id="KW-1185">Reference proteome</keyword>
<gene>
    <name evidence="6" type="ORF">SAMN04488075_1797</name>
</gene>
<dbReference type="GO" id="GO:0046872">
    <property type="term" value="F:metal ion binding"/>
    <property type="evidence" value="ECO:0007669"/>
    <property type="project" value="UniProtKB-KW"/>
</dbReference>
<feature type="binding site" evidence="2">
    <location>
        <position position="117"/>
    </location>
    <ligand>
        <name>Fe cation</name>
        <dbReference type="ChEBI" id="CHEBI:24875"/>
    </ligand>
</feature>
<dbReference type="Pfam" id="PF02678">
    <property type="entry name" value="Pirin"/>
    <property type="match status" value="1"/>
</dbReference>
<dbReference type="Proteomes" id="UP000199125">
    <property type="component" value="Unassembled WGS sequence"/>
</dbReference>
<dbReference type="AlphaFoldDB" id="A0A1H6M1U3"/>
<dbReference type="InterPro" id="IPR011051">
    <property type="entry name" value="RmlC_Cupin_sf"/>
</dbReference>
<evidence type="ECO:0000313" key="6">
    <source>
        <dbReference type="EMBL" id="SEH91340.1"/>
    </source>
</evidence>
<name>A0A1H6M1U3_9RHOB</name>
<feature type="domain" description="Pirin N-terminal" evidence="4">
    <location>
        <begin position="34"/>
        <end position="139"/>
    </location>
</feature>
<dbReference type="PIRSF" id="PIRSF006232">
    <property type="entry name" value="Pirin"/>
    <property type="match status" value="1"/>
</dbReference>
<feature type="domain" description="Pirin C-terminal" evidence="5">
    <location>
        <begin position="192"/>
        <end position="291"/>
    </location>
</feature>
<protein>
    <recommendedName>
        <fullName evidence="8">Pirin</fullName>
    </recommendedName>
</protein>
<dbReference type="STRING" id="65735.SAMN04488075_1797"/>
<feature type="binding site" evidence="2">
    <location>
        <position position="73"/>
    </location>
    <ligand>
        <name>Fe cation</name>
        <dbReference type="ChEBI" id="CHEBI:24875"/>
    </ligand>
</feature>
<dbReference type="SUPFAM" id="SSF51182">
    <property type="entry name" value="RmlC-like cupins"/>
    <property type="match status" value="1"/>
</dbReference>
<dbReference type="InterPro" id="IPR003829">
    <property type="entry name" value="Pirin_N_dom"/>
</dbReference>
<comment type="similarity">
    <text evidence="1 3">Belongs to the pirin family.</text>
</comment>
<keyword evidence="2" id="KW-0479">Metal-binding</keyword>